<feature type="domain" description="Carbohydrate kinase FGGY N-terminal" evidence="5">
    <location>
        <begin position="6"/>
        <end position="246"/>
    </location>
</feature>
<keyword evidence="3 8" id="KW-0808">Transferase</keyword>
<keyword evidence="4 8" id="KW-0418">Kinase</keyword>
<organism evidence="8 9">
    <name type="scientific">Arachnia propionica</name>
    <dbReference type="NCBI Taxonomy" id="1750"/>
    <lineage>
        <taxon>Bacteria</taxon>
        <taxon>Bacillati</taxon>
        <taxon>Actinomycetota</taxon>
        <taxon>Actinomycetes</taxon>
        <taxon>Propionibacteriales</taxon>
        <taxon>Propionibacteriaceae</taxon>
        <taxon>Arachnia</taxon>
    </lineage>
</organism>
<accession>A0A3N4DMD9</accession>
<reference evidence="8 9" key="1">
    <citation type="submission" date="2018-12" db="EMBL/GenBank/DDBJ databases">
        <authorList>
            <consortium name="Pathogen Informatics"/>
        </authorList>
    </citation>
    <scope>NUCLEOTIDE SEQUENCE [LARGE SCALE GENOMIC DNA]</scope>
    <source>
        <strain evidence="8 9">NCTC12967</strain>
    </source>
</reference>
<dbReference type="InterPro" id="IPR043129">
    <property type="entry name" value="ATPase_NBD"/>
</dbReference>
<evidence type="ECO:0000256" key="1">
    <source>
        <dbReference type="ARBA" id="ARBA00009156"/>
    </source>
</evidence>
<evidence type="ECO:0000256" key="3">
    <source>
        <dbReference type="ARBA" id="ARBA00022679"/>
    </source>
</evidence>
<comment type="similarity">
    <text evidence="1">Belongs to the FGGY kinase family.</text>
</comment>
<dbReference type="InterPro" id="IPR050406">
    <property type="entry name" value="FGGY_Carb_Kinase"/>
</dbReference>
<dbReference type="RefSeq" id="WP_014845388.1">
    <property type="nucleotide sequence ID" value="NZ_CAURRE010000110.1"/>
</dbReference>
<dbReference type="SUPFAM" id="SSF53067">
    <property type="entry name" value="Actin-like ATPase domain"/>
    <property type="match status" value="2"/>
</dbReference>
<evidence type="ECO:0000313" key="9">
    <source>
        <dbReference type="Proteomes" id="UP000273044"/>
    </source>
</evidence>
<dbReference type="GO" id="GO:0042732">
    <property type="term" value="P:D-xylose metabolic process"/>
    <property type="evidence" value="ECO:0007669"/>
    <property type="project" value="UniProtKB-KW"/>
</dbReference>
<keyword evidence="9" id="KW-1185">Reference proteome</keyword>
<keyword evidence="2" id="KW-0119">Carbohydrate metabolism</keyword>
<dbReference type="EC" id="2.7.1.-" evidence="8"/>
<dbReference type="OrthoDB" id="9805576at2"/>
<sequence length="507" mass="54310">MSDSPVILALDSSTTATKAIAFDLDGHAVAEARRDYPRNTPRPGWQEQDATDWWRAAAEAIREVTGKLEGSGREILSLCMTHQRESFVLLDEHDAPIRPAVLWLDTRAADQIARFGSDQVHALSGKPPSTTPSLYKLIWLAEHEPQAMRAARRVVEVHAYLTHELTGQWVTSWATADPMAVLGMSSFEYSEELLALAGLGLDQMAELRPPGSVMATVTDDVADSLGLPRDLPVVAGAGDGQSAGLGANVTTASRAYLSLGTSMTMGIHSEQYLYSRAFRTLSSPIAGSYTLEALLSSGGLCIAWFRDRLSGMDPADGPIEPRLEELAAGVPAGARGVQFLPYLTSAETPYWDANARGSFVGFSDTHGVPELYRALLEGLALEERVSLKRVEKATGTPVERLVVMGGGTKSPLFNQILADALQRPIDVCAETETTCLGAAILGAAAVGAGGVTDVKETAARMSRVSHTVAPQPHLKKLYKKAAKAHAALYPALRKVFPVIAELREKAS</sequence>
<evidence type="ECO:0000313" key="8">
    <source>
        <dbReference type="EMBL" id="VEH68983.1"/>
    </source>
</evidence>
<protein>
    <submittedName>
        <fullName evidence="8">Autoinducer 2 kinase LsrK</fullName>
        <ecNumber evidence="8">2.7.1.-</ecNumber>
    </submittedName>
    <submittedName>
        <fullName evidence="7">Xylulose kinase</fullName>
    </submittedName>
</protein>
<dbReference type="GeneID" id="64405746"/>
<evidence type="ECO:0000259" key="5">
    <source>
        <dbReference type="Pfam" id="PF00370"/>
    </source>
</evidence>
<evidence type="ECO:0000256" key="4">
    <source>
        <dbReference type="ARBA" id="ARBA00022777"/>
    </source>
</evidence>
<dbReference type="InterPro" id="IPR018484">
    <property type="entry name" value="FGGY_N"/>
</dbReference>
<dbReference type="Proteomes" id="UP000677180">
    <property type="component" value="Chromosome"/>
</dbReference>
<dbReference type="Pfam" id="PF00370">
    <property type="entry name" value="FGGY_N"/>
    <property type="match status" value="1"/>
</dbReference>
<dbReference type="EMBL" id="CP072385">
    <property type="protein sequence ID" value="QUC10934.1"/>
    <property type="molecule type" value="Genomic_DNA"/>
</dbReference>
<keyword evidence="2" id="KW-0859">Xylose metabolism</keyword>
<feature type="domain" description="Carbohydrate kinase FGGY C-terminal" evidence="6">
    <location>
        <begin position="255"/>
        <end position="445"/>
    </location>
</feature>
<dbReference type="AlphaFoldDB" id="A0A3N4DMD9"/>
<dbReference type="GO" id="GO:0016301">
    <property type="term" value="F:kinase activity"/>
    <property type="evidence" value="ECO:0007669"/>
    <property type="project" value="UniProtKB-KW"/>
</dbReference>
<gene>
    <name evidence="8" type="primary">lsrK_1</name>
    <name evidence="7" type="ORF">J5A53_14440</name>
    <name evidence="8" type="ORF">NCTC12967_00247</name>
</gene>
<evidence type="ECO:0000313" key="7">
    <source>
        <dbReference type="EMBL" id="QUC10934.1"/>
    </source>
</evidence>
<dbReference type="Gene3D" id="3.30.420.40">
    <property type="match status" value="2"/>
</dbReference>
<dbReference type="Proteomes" id="UP000273044">
    <property type="component" value="Chromosome"/>
</dbReference>
<dbReference type="EMBL" id="LR134406">
    <property type="protein sequence ID" value="VEH68983.1"/>
    <property type="molecule type" value="Genomic_DNA"/>
</dbReference>
<dbReference type="InterPro" id="IPR000577">
    <property type="entry name" value="Carb_kinase_FGGY"/>
</dbReference>
<dbReference type="PANTHER" id="PTHR43095">
    <property type="entry name" value="SUGAR KINASE"/>
    <property type="match status" value="1"/>
</dbReference>
<reference evidence="7" key="2">
    <citation type="submission" date="2021-03" db="EMBL/GenBank/DDBJ databases">
        <title>Human Oral Microbial Genomes.</title>
        <authorList>
            <person name="Johnston C.D."/>
            <person name="Chen T."/>
            <person name="Dewhirst F.E."/>
        </authorList>
    </citation>
    <scope>NUCLEOTIDE SEQUENCE</scope>
    <source>
        <strain evidence="7">F0714</strain>
    </source>
</reference>
<proteinExistence type="inferred from homology"/>
<dbReference type="Pfam" id="PF02782">
    <property type="entry name" value="FGGY_C"/>
    <property type="match status" value="1"/>
</dbReference>
<evidence type="ECO:0000256" key="2">
    <source>
        <dbReference type="ARBA" id="ARBA00022629"/>
    </source>
</evidence>
<dbReference type="InterPro" id="IPR018485">
    <property type="entry name" value="FGGY_C"/>
</dbReference>
<dbReference type="PIRSF" id="PIRSF000538">
    <property type="entry name" value="GlpK"/>
    <property type="match status" value="1"/>
</dbReference>
<name>A0A3N4DMD9_9ACTN</name>
<evidence type="ECO:0000259" key="6">
    <source>
        <dbReference type="Pfam" id="PF02782"/>
    </source>
</evidence>
<dbReference type="PANTHER" id="PTHR43095:SF5">
    <property type="entry name" value="XYLULOSE KINASE"/>
    <property type="match status" value="1"/>
</dbReference>
<dbReference type="OMA" id="SDAMHFK"/>
<dbReference type="CDD" id="cd07779">
    <property type="entry name" value="ASKHA_NBD_FGGY_YgcE-like"/>
    <property type="match status" value="1"/>
</dbReference>